<proteinExistence type="predicted"/>
<feature type="domain" description="Bacteriophage T4 Gp8" evidence="1">
    <location>
        <begin position="1"/>
        <end position="259"/>
    </location>
</feature>
<organism evidence="2 3">
    <name type="scientific">Escherichia phage vB_EcoM_NBG2</name>
    <dbReference type="NCBI Taxonomy" id="2184699"/>
    <lineage>
        <taxon>Viruses</taxon>
        <taxon>Duplodnaviria</taxon>
        <taxon>Heunggongvirae</taxon>
        <taxon>Uroviricota</taxon>
        <taxon>Caudoviricetes</taxon>
        <taxon>Pantevenvirales</taxon>
        <taxon>Straboviridae</taxon>
        <taxon>Tevenvirinae</taxon>
        <taxon>Tequatrovirus</taxon>
        <taxon>Tequatrovirus ecomnbg2</taxon>
    </lineage>
</organism>
<dbReference type="Proteomes" id="UP000246861">
    <property type="component" value="Segment"/>
</dbReference>
<reference evidence="2 3" key="1">
    <citation type="submission" date="2018-04" db="EMBL/GenBank/DDBJ databases">
        <title>Complete Genome Sequences of Two T4-Like Escherichia coli Bacteriophages.</title>
        <authorList>
            <person name="Costa A.R."/>
            <person name="Brouns S.J.J."/>
            <person name="Nobrega F.L."/>
        </authorList>
    </citation>
    <scope>NUCLEOTIDE SEQUENCE [LARGE SCALE GENOMIC DNA]</scope>
</reference>
<gene>
    <name evidence="2" type="ORF">vBEcoMNBG2_144</name>
</gene>
<evidence type="ECO:0000313" key="2">
    <source>
        <dbReference type="EMBL" id="AWM12018.1"/>
    </source>
</evidence>
<dbReference type="Gene3D" id="2.60.340.10">
    <property type="entry name" value="baseplate structural protein gp8, domain 1"/>
    <property type="match status" value="1"/>
</dbReference>
<sequence>MGTVKVLPSMLDAVIPRRDWGDTRYPDPYTFRINDIVVCNSAPYNATESGAGWLVYRCLDVPDTGMCSIESLTNKDECLKLGGKWTPSVRSMTPPEGRGDAEGTIEPGDGYVWEYLFEIPPDVSINRCTNEYIVVPWPEELKEDPTRWGYEDNLTWQQDDFGLIYRVKANTIRFKAYLDSVYFPEAALPGNKGFRQISIITNPLEAKVHPNDPNVKAEKDYYDPEDLMRHSGEMIYMENRPPIIMAMDQTEEINILFTF</sequence>
<dbReference type="Pfam" id="PF09215">
    <property type="entry name" value="Phage-Gp8"/>
    <property type="match status" value="1"/>
</dbReference>
<dbReference type="InterPro" id="IPR036327">
    <property type="entry name" value="Gp8_sf"/>
</dbReference>
<dbReference type="EMBL" id="MH243439">
    <property type="protein sequence ID" value="AWM12018.1"/>
    <property type="molecule type" value="Genomic_DNA"/>
</dbReference>
<evidence type="ECO:0000259" key="1">
    <source>
        <dbReference type="Pfam" id="PF09215"/>
    </source>
</evidence>
<evidence type="ECO:0000313" key="3">
    <source>
        <dbReference type="Proteomes" id="UP000246861"/>
    </source>
</evidence>
<dbReference type="Gene3D" id="2.170.290.10">
    <property type="entry name" value="baseplate structural protein gp8, domain 2"/>
    <property type="match status" value="1"/>
</dbReference>
<protein>
    <submittedName>
        <fullName evidence="2">Baseplate wedge subunit</fullName>
    </submittedName>
</protein>
<dbReference type="SUPFAM" id="SSF89433">
    <property type="entry name" value="Baseplate structural protein gp8"/>
    <property type="match status" value="1"/>
</dbReference>
<accession>A0A2U8QPU2</accession>
<name>A0A2U8QPU2_9CAUD</name>
<dbReference type="InterPro" id="IPR015298">
    <property type="entry name" value="Phage_T4_Gp8"/>
</dbReference>
<keyword evidence="3" id="KW-1185">Reference proteome</keyword>